<dbReference type="OrthoDB" id="1722527at2759"/>
<dbReference type="EMBL" id="SSTE01019907">
    <property type="protein sequence ID" value="KAA0035699.1"/>
    <property type="molecule type" value="Genomic_DNA"/>
</dbReference>
<reference evidence="1 2" key="1">
    <citation type="submission" date="2019-08" db="EMBL/GenBank/DDBJ databases">
        <title>Draft genome sequences of two oriental melons (Cucumis melo L. var makuwa).</title>
        <authorList>
            <person name="Kwon S.-Y."/>
        </authorList>
    </citation>
    <scope>NUCLEOTIDE SEQUENCE [LARGE SCALE GENOMIC DNA]</scope>
    <source>
        <strain evidence="2">cv. SW 3</strain>
        <tissue evidence="1">Leaf</tissue>
    </source>
</reference>
<proteinExistence type="predicted"/>
<evidence type="ECO:0000313" key="2">
    <source>
        <dbReference type="Proteomes" id="UP000321393"/>
    </source>
</evidence>
<dbReference type="Proteomes" id="UP000321393">
    <property type="component" value="Unassembled WGS sequence"/>
</dbReference>
<evidence type="ECO:0000313" key="1">
    <source>
        <dbReference type="EMBL" id="KAA0035699.1"/>
    </source>
</evidence>
<dbReference type="AlphaFoldDB" id="A0A5A7T2U0"/>
<name>A0A5A7T2U0_CUCMM</name>
<protein>
    <submittedName>
        <fullName evidence="1">Transposase</fullName>
    </submittedName>
</protein>
<organism evidence="1 2">
    <name type="scientific">Cucumis melo var. makuwa</name>
    <name type="common">Oriental melon</name>
    <dbReference type="NCBI Taxonomy" id="1194695"/>
    <lineage>
        <taxon>Eukaryota</taxon>
        <taxon>Viridiplantae</taxon>
        <taxon>Streptophyta</taxon>
        <taxon>Embryophyta</taxon>
        <taxon>Tracheophyta</taxon>
        <taxon>Spermatophyta</taxon>
        <taxon>Magnoliopsida</taxon>
        <taxon>eudicotyledons</taxon>
        <taxon>Gunneridae</taxon>
        <taxon>Pentapetalae</taxon>
        <taxon>rosids</taxon>
        <taxon>fabids</taxon>
        <taxon>Cucurbitales</taxon>
        <taxon>Cucurbitaceae</taxon>
        <taxon>Benincaseae</taxon>
        <taxon>Cucumis</taxon>
    </lineage>
</organism>
<comment type="caution">
    <text evidence="1">The sequence shown here is derived from an EMBL/GenBank/DDBJ whole genome shotgun (WGS) entry which is preliminary data.</text>
</comment>
<accession>A0A5A7T2U0</accession>
<sequence length="209" mass="24139">MQVSSSKDKNPVIKDMSFYGLIQEIWELNYNTFDVPSLHTMDILMDDFNEELGVGELNTTFGIEDEEKEIGTGNEILKQMKRPQESTIMFDVTRIKCLGEKKVVRYNEDGAIGSCSLKCIYSIVYTRKLFKAKFLGGIELKRLMKEKSKLKVEQKSKRIEVESMEKPKENESKGKEVEQININDNEAEFDIFKERALIQMPKEGEVVCE</sequence>
<gene>
    <name evidence="1" type="ORF">E6C27_scaffold285G004050</name>
</gene>